<reference evidence="1 2" key="1">
    <citation type="submission" date="2016-02" db="EMBL/GenBank/DDBJ databases">
        <title>Genome sequence of Moorella mulderi DSM 14980.</title>
        <authorList>
            <person name="Poehlein A."/>
            <person name="Daniel R."/>
        </authorList>
    </citation>
    <scope>NUCLEOTIDE SEQUENCE [LARGE SCALE GENOMIC DNA]</scope>
    <source>
        <strain evidence="1 2">DSM 14980</strain>
    </source>
</reference>
<comment type="caution">
    <text evidence="1">The sequence shown here is derived from an EMBL/GenBank/DDBJ whole genome shotgun (WGS) entry which is preliminary data.</text>
</comment>
<organism evidence="1 2">
    <name type="scientific">Moorella mulderi DSM 14980</name>
    <dbReference type="NCBI Taxonomy" id="1122241"/>
    <lineage>
        <taxon>Bacteria</taxon>
        <taxon>Bacillati</taxon>
        <taxon>Bacillota</taxon>
        <taxon>Clostridia</taxon>
        <taxon>Neomoorellales</taxon>
        <taxon>Neomoorellaceae</taxon>
        <taxon>Neomoorella</taxon>
    </lineage>
</organism>
<gene>
    <name evidence="1" type="ORF">MOMUL_00250</name>
</gene>
<proteinExistence type="predicted"/>
<dbReference type="Proteomes" id="UP000075670">
    <property type="component" value="Unassembled WGS sequence"/>
</dbReference>
<dbReference type="PATRIC" id="fig|1122241.3.peg.29"/>
<dbReference type="AlphaFoldDB" id="A0A151B095"/>
<keyword evidence="2" id="KW-1185">Reference proteome</keyword>
<sequence>MRILLSGDTGLIGRALKTAAGTGARRTVAGEVRT</sequence>
<evidence type="ECO:0000313" key="1">
    <source>
        <dbReference type="EMBL" id="KYH33324.1"/>
    </source>
</evidence>
<dbReference type="EMBL" id="LTBC01000001">
    <property type="protein sequence ID" value="KYH33324.1"/>
    <property type="molecule type" value="Genomic_DNA"/>
</dbReference>
<protein>
    <submittedName>
        <fullName evidence="1">Uncharacterized protein</fullName>
    </submittedName>
</protein>
<accession>A0A151B095</accession>
<name>A0A151B095_9FIRM</name>
<evidence type="ECO:0000313" key="2">
    <source>
        <dbReference type="Proteomes" id="UP000075670"/>
    </source>
</evidence>